<proteinExistence type="predicted"/>
<evidence type="ECO:0000313" key="2">
    <source>
        <dbReference type="Proteomes" id="UP000824469"/>
    </source>
</evidence>
<protein>
    <submittedName>
        <fullName evidence="1">Uncharacterized protein</fullName>
    </submittedName>
</protein>
<organism evidence="1 2">
    <name type="scientific">Taxus chinensis</name>
    <name type="common">Chinese yew</name>
    <name type="synonym">Taxus wallichiana var. chinensis</name>
    <dbReference type="NCBI Taxonomy" id="29808"/>
    <lineage>
        <taxon>Eukaryota</taxon>
        <taxon>Viridiplantae</taxon>
        <taxon>Streptophyta</taxon>
        <taxon>Embryophyta</taxon>
        <taxon>Tracheophyta</taxon>
        <taxon>Spermatophyta</taxon>
        <taxon>Pinopsida</taxon>
        <taxon>Pinidae</taxon>
        <taxon>Conifers II</taxon>
        <taxon>Cupressales</taxon>
        <taxon>Taxaceae</taxon>
        <taxon>Taxus</taxon>
    </lineage>
</organism>
<accession>A0AA38LET5</accession>
<reference evidence="1 2" key="1">
    <citation type="journal article" date="2021" name="Nat. Plants">
        <title>The Taxus genome provides insights into paclitaxel biosynthesis.</title>
        <authorList>
            <person name="Xiong X."/>
            <person name="Gou J."/>
            <person name="Liao Q."/>
            <person name="Li Y."/>
            <person name="Zhou Q."/>
            <person name="Bi G."/>
            <person name="Li C."/>
            <person name="Du R."/>
            <person name="Wang X."/>
            <person name="Sun T."/>
            <person name="Guo L."/>
            <person name="Liang H."/>
            <person name="Lu P."/>
            <person name="Wu Y."/>
            <person name="Zhang Z."/>
            <person name="Ro D.K."/>
            <person name="Shang Y."/>
            <person name="Huang S."/>
            <person name="Yan J."/>
        </authorList>
    </citation>
    <scope>NUCLEOTIDE SEQUENCE [LARGE SCALE GENOMIC DNA]</scope>
    <source>
        <strain evidence="1">Ta-2019</strain>
    </source>
</reference>
<keyword evidence="2" id="KW-1185">Reference proteome</keyword>
<dbReference type="InterPro" id="IPR036410">
    <property type="entry name" value="HSP_DnaJ_Cys-rich_dom_sf"/>
</dbReference>
<dbReference type="AlphaFoldDB" id="A0AA38LET5"/>
<dbReference type="EMBL" id="JAHRHJ020000003">
    <property type="protein sequence ID" value="KAH9321814.1"/>
    <property type="molecule type" value="Genomic_DNA"/>
</dbReference>
<feature type="non-terminal residue" evidence="1">
    <location>
        <position position="50"/>
    </location>
</feature>
<comment type="caution">
    <text evidence="1">The sequence shown here is derived from an EMBL/GenBank/DDBJ whole genome shotgun (WGS) entry which is preliminary data.</text>
</comment>
<name>A0AA38LET5_TAXCH</name>
<evidence type="ECO:0000313" key="1">
    <source>
        <dbReference type="EMBL" id="KAH9321814.1"/>
    </source>
</evidence>
<sequence length="50" mass="5456">QPRPLPCSSCDTNGYVECKWCRGTGFFILGDNMLCEIPSRNTACVICAGQ</sequence>
<dbReference type="Proteomes" id="UP000824469">
    <property type="component" value="Unassembled WGS sequence"/>
</dbReference>
<gene>
    <name evidence="1" type="ORF">KI387_016453</name>
</gene>
<feature type="non-terminal residue" evidence="1">
    <location>
        <position position="1"/>
    </location>
</feature>
<dbReference type="SUPFAM" id="SSF57938">
    <property type="entry name" value="DnaJ/Hsp40 cysteine-rich domain"/>
    <property type="match status" value="1"/>
</dbReference>